<dbReference type="InterPro" id="IPR013216">
    <property type="entry name" value="Methyltransf_11"/>
</dbReference>
<dbReference type="PANTHER" id="PTHR45036:SF1">
    <property type="entry name" value="METHYLTRANSFERASE LIKE 7A"/>
    <property type="match status" value="1"/>
</dbReference>
<dbReference type="Pfam" id="PF08241">
    <property type="entry name" value="Methyltransf_11"/>
    <property type="match status" value="1"/>
</dbReference>
<dbReference type="PANTHER" id="PTHR45036">
    <property type="entry name" value="METHYLTRANSFERASE LIKE 7B"/>
    <property type="match status" value="1"/>
</dbReference>
<dbReference type="GO" id="GO:0008757">
    <property type="term" value="F:S-adenosylmethionine-dependent methyltransferase activity"/>
    <property type="evidence" value="ECO:0007669"/>
    <property type="project" value="InterPro"/>
</dbReference>
<evidence type="ECO:0000259" key="1">
    <source>
        <dbReference type="Pfam" id="PF08241"/>
    </source>
</evidence>
<sequence>MRNPFLNLYDFFMSPLEKLRFQKIRKELLAKANGNVLELGSGTGINFPLYEHAESVIAIEPNQKMIVRSKLRKQRANVPIEIIKASGERLPFDDSTFDTVVSTLVFCTISDVEKAMNEIKRVCKPGGKVLLFEHVLMDNLFLSNLQNWLTPAWKRICDGCCLNRDTLGLVNRQGFCVVKVERYFKGLFIVIVARNNHS</sequence>
<comment type="caution">
    <text evidence="2">The sequence shown here is derived from an EMBL/GenBank/DDBJ whole genome shotgun (WGS) entry which is preliminary data.</text>
</comment>
<dbReference type="OrthoDB" id="9772751at2"/>
<reference evidence="2 3" key="1">
    <citation type="journal article" date="2016" name="Antonie Van Leeuwenhoek">
        <title>Bacillus depressus sp. nov., isolated from soil of a sunflower field.</title>
        <authorList>
            <person name="Wei X."/>
            <person name="Xin D."/>
            <person name="Xin Y."/>
            <person name="Zhang H."/>
            <person name="Wang T."/>
            <person name="Zhang J."/>
        </authorList>
    </citation>
    <scope>NUCLEOTIDE SEQUENCE [LARGE SCALE GENOMIC DNA]</scope>
    <source>
        <strain evidence="2 3">BZ1</strain>
    </source>
</reference>
<name>A0A6L3V498_9BACI</name>
<accession>A0A6L3V498</accession>
<dbReference type="Proteomes" id="UP000481030">
    <property type="component" value="Unassembled WGS sequence"/>
</dbReference>
<keyword evidence="2" id="KW-0808">Transferase</keyword>
<organism evidence="2 3">
    <name type="scientific">Cytobacillus depressus</name>
    <dbReference type="NCBI Taxonomy" id="1602942"/>
    <lineage>
        <taxon>Bacteria</taxon>
        <taxon>Bacillati</taxon>
        <taxon>Bacillota</taxon>
        <taxon>Bacilli</taxon>
        <taxon>Bacillales</taxon>
        <taxon>Bacillaceae</taxon>
        <taxon>Cytobacillus</taxon>
    </lineage>
</organism>
<evidence type="ECO:0000313" key="3">
    <source>
        <dbReference type="Proteomes" id="UP000481030"/>
    </source>
</evidence>
<evidence type="ECO:0000313" key="2">
    <source>
        <dbReference type="EMBL" id="KAB2332303.1"/>
    </source>
</evidence>
<dbReference type="InterPro" id="IPR052356">
    <property type="entry name" value="Thiol_S-MT"/>
</dbReference>
<feature type="domain" description="Methyltransferase type 11" evidence="1">
    <location>
        <begin position="37"/>
        <end position="130"/>
    </location>
</feature>
<gene>
    <name evidence="2" type="ORF">F7731_17200</name>
</gene>
<dbReference type="AlphaFoldDB" id="A0A6L3V498"/>
<dbReference type="GO" id="GO:0032259">
    <property type="term" value="P:methylation"/>
    <property type="evidence" value="ECO:0007669"/>
    <property type="project" value="UniProtKB-KW"/>
</dbReference>
<keyword evidence="3" id="KW-1185">Reference proteome</keyword>
<dbReference type="EMBL" id="WBOS01000009">
    <property type="protein sequence ID" value="KAB2332303.1"/>
    <property type="molecule type" value="Genomic_DNA"/>
</dbReference>
<dbReference type="InterPro" id="IPR029063">
    <property type="entry name" value="SAM-dependent_MTases_sf"/>
</dbReference>
<dbReference type="SUPFAM" id="SSF53335">
    <property type="entry name" value="S-adenosyl-L-methionine-dependent methyltransferases"/>
    <property type="match status" value="1"/>
</dbReference>
<keyword evidence="2" id="KW-0489">Methyltransferase</keyword>
<dbReference type="RefSeq" id="WP_151536034.1">
    <property type="nucleotide sequence ID" value="NZ_WBOS01000009.1"/>
</dbReference>
<dbReference type="CDD" id="cd02440">
    <property type="entry name" value="AdoMet_MTases"/>
    <property type="match status" value="1"/>
</dbReference>
<dbReference type="Gene3D" id="3.40.50.150">
    <property type="entry name" value="Vaccinia Virus protein VP39"/>
    <property type="match status" value="1"/>
</dbReference>
<protein>
    <submittedName>
        <fullName evidence="2">Class I SAM-dependent methyltransferase</fullName>
    </submittedName>
</protein>
<proteinExistence type="predicted"/>